<organism evidence="3 4">
    <name type="scientific">Pocillopora meandrina</name>
    <dbReference type="NCBI Taxonomy" id="46732"/>
    <lineage>
        <taxon>Eukaryota</taxon>
        <taxon>Metazoa</taxon>
        <taxon>Cnidaria</taxon>
        <taxon>Anthozoa</taxon>
        <taxon>Hexacorallia</taxon>
        <taxon>Scleractinia</taxon>
        <taxon>Astrocoeniina</taxon>
        <taxon>Pocilloporidae</taxon>
        <taxon>Pocillopora</taxon>
    </lineage>
</organism>
<feature type="region of interest" description="Disordered" evidence="2">
    <location>
        <begin position="185"/>
        <end position="215"/>
    </location>
</feature>
<keyword evidence="1" id="KW-0175">Coiled coil</keyword>
<gene>
    <name evidence="3" type="ORF">PMEA_00023852</name>
</gene>
<evidence type="ECO:0000256" key="1">
    <source>
        <dbReference type="SAM" id="Coils"/>
    </source>
</evidence>
<proteinExistence type="predicted"/>
<evidence type="ECO:0000256" key="2">
    <source>
        <dbReference type="SAM" id="MobiDB-lite"/>
    </source>
</evidence>
<evidence type="ECO:0000313" key="4">
    <source>
        <dbReference type="Proteomes" id="UP001159428"/>
    </source>
</evidence>
<feature type="coiled-coil region" evidence="1">
    <location>
        <begin position="145"/>
        <end position="172"/>
    </location>
</feature>
<dbReference type="AlphaFoldDB" id="A0AAU9XK88"/>
<reference evidence="3 4" key="1">
    <citation type="submission" date="2022-05" db="EMBL/GenBank/DDBJ databases">
        <authorList>
            <consortium name="Genoscope - CEA"/>
            <person name="William W."/>
        </authorList>
    </citation>
    <scope>NUCLEOTIDE SEQUENCE [LARGE SCALE GENOMIC DNA]</scope>
</reference>
<dbReference type="Proteomes" id="UP001159428">
    <property type="component" value="Unassembled WGS sequence"/>
</dbReference>
<name>A0AAU9XK88_9CNID</name>
<protein>
    <submittedName>
        <fullName evidence="3">Uncharacterized protein</fullName>
    </submittedName>
</protein>
<comment type="caution">
    <text evidence="3">The sequence shown here is derived from an EMBL/GenBank/DDBJ whole genome shotgun (WGS) entry which is preliminary data.</text>
</comment>
<keyword evidence="4" id="KW-1185">Reference proteome</keyword>
<evidence type="ECO:0000313" key="3">
    <source>
        <dbReference type="EMBL" id="CAH3148383.1"/>
    </source>
</evidence>
<accession>A0AAU9XK88</accession>
<dbReference type="EMBL" id="CALNXJ010000044">
    <property type="protein sequence ID" value="CAH3148383.1"/>
    <property type="molecule type" value="Genomic_DNA"/>
</dbReference>
<sequence>MALQKCSSRQDYQETFEKVVLPSSNKLIEISNGSVRFTVESENLIALKELWEIYKDGTLQSRLQEFLVTYEIKELANGEDIEVTVFIDEHEYNEAYFNLFLLHQAPNVEEEERPGRRTRRNSDSFLCVKPNENEIGLMKLMEETEDKWGEEKKMLELRIVELEETLKAERTRDLDQYEILERPRKRGRRNSDSNLYYKAREEEVEQTENQPERALEGGAQLDFDKRMFVENYLQNIHETHSMTTETNLSKGVISELDTRLNGDQTAFKQICQSFGMDSSLFFARASVFSKILGMFPDTPVKLLKEVFEALQLYDLIDLLEEGKPRATRSLRPALRLQEIEKLRNPDDLPISYHSSAAVLIIDSMETCDTEGIEKFFKDFNSKSEVTVVRCRNLFELIRQREREHFFQPFPVLPSKDVEREINKLGSTSSEVIQSWKSNEDKFSLFAVIFNLHRSLDPYQLAEMVVFPVKERLVTLFPTKVKLIIRPFYEEPRTGLHENLVDVCTRCEDGGFLTSMLEIFTRRWQTMDLISMMRELKRSLRKKKSKHIKGRRHRLYGREDITVIARIEENLSCIVRLKMHEEPTY</sequence>